<dbReference type="AlphaFoldDB" id="A0A2P6VR61"/>
<keyword evidence="3" id="KW-1185">Reference proteome</keyword>
<evidence type="ECO:0000313" key="3">
    <source>
        <dbReference type="Proteomes" id="UP000239649"/>
    </source>
</evidence>
<evidence type="ECO:0000313" key="2">
    <source>
        <dbReference type="EMBL" id="PSC76555.1"/>
    </source>
</evidence>
<dbReference type="EMBL" id="LHPF02000001">
    <property type="protein sequence ID" value="PSC76555.1"/>
    <property type="molecule type" value="Genomic_DNA"/>
</dbReference>
<dbReference type="Proteomes" id="UP000239649">
    <property type="component" value="Unassembled WGS sequence"/>
</dbReference>
<feature type="region of interest" description="Disordered" evidence="1">
    <location>
        <begin position="94"/>
        <end position="134"/>
    </location>
</feature>
<evidence type="ECO:0000256" key="1">
    <source>
        <dbReference type="SAM" id="MobiDB-lite"/>
    </source>
</evidence>
<organism evidence="2 3">
    <name type="scientific">Micractinium conductrix</name>
    <dbReference type="NCBI Taxonomy" id="554055"/>
    <lineage>
        <taxon>Eukaryota</taxon>
        <taxon>Viridiplantae</taxon>
        <taxon>Chlorophyta</taxon>
        <taxon>core chlorophytes</taxon>
        <taxon>Trebouxiophyceae</taxon>
        <taxon>Chlorellales</taxon>
        <taxon>Chlorellaceae</taxon>
        <taxon>Chlorella clade</taxon>
        <taxon>Micractinium</taxon>
    </lineage>
</organism>
<gene>
    <name evidence="2" type="primary">g866</name>
    <name evidence="2" type="ORF">C2E20_0866</name>
</gene>
<accession>A0A2P6VR61</accession>
<reference evidence="2 3" key="1">
    <citation type="journal article" date="2018" name="Plant J.">
        <title>Genome sequences of Chlorella sorokiniana UTEX 1602 and Micractinium conductrix SAG 241.80: implications to maltose excretion by a green alga.</title>
        <authorList>
            <person name="Arriola M.B."/>
            <person name="Velmurugan N."/>
            <person name="Zhang Y."/>
            <person name="Plunkett M.H."/>
            <person name="Hondzo H."/>
            <person name="Barney B.M."/>
        </authorList>
    </citation>
    <scope>NUCLEOTIDE SEQUENCE [LARGE SCALE GENOMIC DNA]</scope>
    <source>
        <strain evidence="2 3">SAG 241.80</strain>
    </source>
</reference>
<sequence length="134" mass="13896">MLAAVLMRKAQLPEKHCEVSPHTDKAFSKIAGVAADANRQKTEEIMSELPYSALHRPGAAGFGTRTATGTKGVKPLTDAGRAAKAATALGASGFHRCEPSKMPVPAGLPSTQKRVSSRLGRSGAATGTGKLQMQ</sequence>
<protein>
    <submittedName>
        <fullName evidence="2">Intraflagellar transport 88-like protein isoform X2</fullName>
    </submittedName>
</protein>
<proteinExistence type="predicted"/>
<name>A0A2P6VR61_9CHLO</name>
<comment type="caution">
    <text evidence="2">The sequence shown here is derived from an EMBL/GenBank/DDBJ whole genome shotgun (WGS) entry which is preliminary data.</text>
</comment>